<reference evidence="4 5" key="1">
    <citation type="submission" date="2022-10" db="EMBL/GenBank/DDBJ databases">
        <title>Luteolibacter flavescens strain MCCC 1K03193, whole genome shotgun sequencing project.</title>
        <authorList>
            <person name="Zhao G."/>
            <person name="Shen L."/>
        </authorList>
    </citation>
    <scope>NUCLEOTIDE SEQUENCE [LARGE SCALE GENOMIC DNA]</scope>
    <source>
        <strain evidence="4 5">MCCC 1K03193</strain>
    </source>
</reference>
<dbReference type="InterPro" id="IPR025241">
    <property type="entry name" value="DUF4190"/>
</dbReference>
<dbReference type="Pfam" id="PF13828">
    <property type="entry name" value="DUF4190"/>
    <property type="match status" value="1"/>
</dbReference>
<evidence type="ECO:0000256" key="2">
    <source>
        <dbReference type="SAM" id="Phobius"/>
    </source>
</evidence>
<name>A0ABT3FRX7_9BACT</name>
<comment type="caution">
    <text evidence="4">The sequence shown here is derived from an EMBL/GenBank/DDBJ whole genome shotgun (WGS) entry which is preliminary data.</text>
</comment>
<proteinExistence type="predicted"/>
<sequence>MPSSEQRTPGLAIASVICGPLGIFTAGLSGIAAVITGHMALSAIKRSGGRLKGTGLAITGLVTGYLTILILPIAILAGLTAPVFLKQRQRADLTETIQNARQLHIAFIAFDGEYGSFPSDELARELPEFSGLTGPRVLEQLEVSGMVDDLDRLLAAKAAPGSKWYYFPRMSSSGKPEPRLLMGPMIGDRYATLRIDGSVKAEPPTSLSPSDLTGSVEIPVPQRSR</sequence>
<feature type="domain" description="DUF4190" evidence="3">
    <location>
        <begin position="11"/>
        <end position="71"/>
    </location>
</feature>
<feature type="transmembrane region" description="Helical" evidence="2">
    <location>
        <begin position="56"/>
        <end position="85"/>
    </location>
</feature>
<dbReference type="InterPro" id="IPR045584">
    <property type="entry name" value="Pilin-like"/>
</dbReference>
<evidence type="ECO:0000313" key="4">
    <source>
        <dbReference type="EMBL" id="MCW1885730.1"/>
    </source>
</evidence>
<dbReference type="SUPFAM" id="SSF54523">
    <property type="entry name" value="Pili subunits"/>
    <property type="match status" value="1"/>
</dbReference>
<gene>
    <name evidence="4" type="ORF">OKA04_13400</name>
</gene>
<accession>A0ABT3FRX7</accession>
<dbReference type="Proteomes" id="UP001207930">
    <property type="component" value="Unassembled WGS sequence"/>
</dbReference>
<evidence type="ECO:0000259" key="3">
    <source>
        <dbReference type="Pfam" id="PF13828"/>
    </source>
</evidence>
<protein>
    <submittedName>
        <fullName evidence="4">DUF4190 domain-containing protein</fullName>
    </submittedName>
</protein>
<keyword evidence="2" id="KW-0812">Transmembrane</keyword>
<keyword evidence="2" id="KW-1133">Transmembrane helix</keyword>
<feature type="transmembrane region" description="Helical" evidence="2">
    <location>
        <begin position="12"/>
        <end position="35"/>
    </location>
</feature>
<keyword evidence="2" id="KW-0472">Membrane</keyword>
<keyword evidence="5" id="KW-1185">Reference proteome</keyword>
<organism evidence="4 5">
    <name type="scientific">Luteolibacter flavescens</name>
    <dbReference type="NCBI Taxonomy" id="1859460"/>
    <lineage>
        <taxon>Bacteria</taxon>
        <taxon>Pseudomonadati</taxon>
        <taxon>Verrucomicrobiota</taxon>
        <taxon>Verrucomicrobiia</taxon>
        <taxon>Verrucomicrobiales</taxon>
        <taxon>Verrucomicrobiaceae</taxon>
        <taxon>Luteolibacter</taxon>
    </lineage>
</organism>
<evidence type="ECO:0000313" key="5">
    <source>
        <dbReference type="Proteomes" id="UP001207930"/>
    </source>
</evidence>
<feature type="region of interest" description="Disordered" evidence="1">
    <location>
        <begin position="198"/>
        <end position="225"/>
    </location>
</feature>
<evidence type="ECO:0000256" key="1">
    <source>
        <dbReference type="SAM" id="MobiDB-lite"/>
    </source>
</evidence>
<dbReference type="EMBL" id="JAPDDS010000006">
    <property type="protein sequence ID" value="MCW1885730.1"/>
    <property type="molecule type" value="Genomic_DNA"/>
</dbReference>